<keyword evidence="2" id="KW-1185">Reference proteome</keyword>
<reference evidence="1" key="1">
    <citation type="submission" date="2021-08" db="EMBL/GenBank/DDBJ databases">
        <title>The first chromosome-level gecko genome reveals the dynamic sex chromosomes of Neotropical dwarf geckos (Sphaerodactylidae: Sphaerodactylus).</title>
        <authorList>
            <person name="Pinto B.J."/>
            <person name="Keating S.E."/>
            <person name="Gamble T."/>
        </authorList>
    </citation>
    <scope>NUCLEOTIDE SEQUENCE</scope>
    <source>
        <strain evidence="1">TG3544</strain>
    </source>
</reference>
<protein>
    <submittedName>
        <fullName evidence="1">Uncharacterized protein</fullName>
    </submittedName>
</protein>
<organism evidence="1 2">
    <name type="scientific">Sphaerodactylus townsendi</name>
    <dbReference type="NCBI Taxonomy" id="933632"/>
    <lineage>
        <taxon>Eukaryota</taxon>
        <taxon>Metazoa</taxon>
        <taxon>Chordata</taxon>
        <taxon>Craniata</taxon>
        <taxon>Vertebrata</taxon>
        <taxon>Euteleostomi</taxon>
        <taxon>Lepidosauria</taxon>
        <taxon>Squamata</taxon>
        <taxon>Bifurcata</taxon>
        <taxon>Gekkota</taxon>
        <taxon>Sphaerodactylidae</taxon>
        <taxon>Sphaerodactylus</taxon>
    </lineage>
</organism>
<dbReference type="Proteomes" id="UP000827872">
    <property type="component" value="Linkage Group LG11"/>
</dbReference>
<sequence>MQTETYLGGDSVSAETADNSRSKGGRTRVGEGGAARKRREKPWLCRKEPTRADVRRRRRHPSFPDVAGRRCHDRKGDSQPYQALKYSSKSHPSGGDHRHDKMRDATDPSPPNKMLRRSDSPENKYVDNTGHSKAKSMHTHRVRERDGVQCYLLWVLFPFPPNQLRGLSELGGTFAQCRCKVAISLLEKTGPVSG</sequence>
<gene>
    <name evidence="1" type="ORF">K3G42_019148</name>
</gene>
<dbReference type="EMBL" id="CM037624">
    <property type="protein sequence ID" value="KAH8011156.1"/>
    <property type="molecule type" value="Genomic_DNA"/>
</dbReference>
<evidence type="ECO:0000313" key="1">
    <source>
        <dbReference type="EMBL" id="KAH8011156.1"/>
    </source>
</evidence>
<evidence type="ECO:0000313" key="2">
    <source>
        <dbReference type="Proteomes" id="UP000827872"/>
    </source>
</evidence>
<accession>A0ACB8FVU4</accession>
<name>A0ACB8FVU4_9SAUR</name>
<comment type="caution">
    <text evidence="1">The sequence shown here is derived from an EMBL/GenBank/DDBJ whole genome shotgun (WGS) entry which is preliminary data.</text>
</comment>
<proteinExistence type="predicted"/>